<sequence>RHTKTKMAQSEVRTSLDQEVLYEKDGVFLHTTISSAENDDTLIPGRLFLIKRAEGVFIDWKPEQNVQDLNKTDEWTVVNHTVGYKSDSGSVSMKSPVKHKHIITFNISDLKSFKRSSQQLGWSYLIFILQDGTTFPALHFHQGGTKALIKEMEKTLSIKKSNNDSKLYIVREHDPQALSKSFDELQLFTDHSQDIVSKIIKDPVGATLGGFAKVTKLLHDTLIAAETQANGNGAGADDFSDLSLSLRQHDDTDIPGIQTSEQDEPGFEVVTRTELPPRPTVTRSEPLSPQEWTKHMDKDGVVLDQDKLKQIIFRGGVDKTIRLEVWKFLLGYYKWDSTYKSRTEERKTKVDDYFRMKLQWKTISEAQERNFSALKERKGLIDKDVTRTDRTHPFFQGENNPSIQMLNDILMTYCMYNFDLGYVQGMSDLLAPILVVMENEVDAFWCFVGYMDLVHSNFELSQEGMKGQLNDTHTLLNLMDPALCNYLESHESSNMYFCFRWLLIQFKREFSFEDIMRLWEVLWTGLPCKNYHLLICLAILDTEKATIMDNRFGFTEILKHINDLSLTIRLDDILPLAEAMHIQLAQLASENKLKNSIREIIGLAPEPKNTSDSPDGDDTPNGTPKLKKKKMDLLIKAQENISRDATQKSSSGSEQSSGNATAVTTPGSGSSSELLLDMDTAFIL</sequence>
<feature type="non-terminal residue" evidence="12">
    <location>
        <position position="1"/>
    </location>
</feature>
<organism evidence="12 13">
    <name type="scientific">Owenia fusiformis</name>
    <name type="common">Polychaete worm</name>
    <dbReference type="NCBI Taxonomy" id="6347"/>
    <lineage>
        <taxon>Eukaryota</taxon>
        <taxon>Metazoa</taxon>
        <taxon>Spiralia</taxon>
        <taxon>Lophotrochozoa</taxon>
        <taxon>Annelida</taxon>
        <taxon>Polychaeta</taxon>
        <taxon>Sedentaria</taxon>
        <taxon>Canalipalpata</taxon>
        <taxon>Sabellida</taxon>
        <taxon>Oweniida</taxon>
        <taxon>Oweniidae</taxon>
        <taxon>Owenia</taxon>
    </lineage>
</organism>
<evidence type="ECO:0000256" key="2">
    <source>
        <dbReference type="ARBA" id="ARBA00022468"/>
    </source>
</evidence>
<feature type="compositionally biased region" description="Polar residues" evidence="10">
    <location>
        <begin position="659"/>
        <end position="672"/>
    </location>
</feature>
<dbReference type="InterPro" id="IPR000195">
    <property type="entry name" value="Rab-GAP-TBC_dom"/>
</dbReference>
<comment type="caution">
    <text evidence="12">The sequence shown here is derived from an EMBL/GenBank/DDBJ whole genome shotgun (WGS) entry which is preliminary data.</text>
</comment>
<gene>
    <name evidence="12" type="ORF">OFUS_LOCUS22545</name>
</gene>
<evidence type="ECO:0000256" key="7">
    <source>
        <dbReference type="ARBA" id="ARBA00065268"/>
    </source>
</evidence>
<dbReference type="Pfam" id="PF12068">
    <property type="entry name" value="PH_RBD"/>
    <property type="match status" value="1"/>
</dbReference>
<dbReference type="InterPro" id="IPR035969">
    <property type="entry name" value="Rab-GAP_TBC_sf"/>
</dbReference>
<feature type="compositionally biased region" description="Low complexity" evidence="10">
    <location>
        <begin position="649"/>
        <end position="658"/>
    </location>
</feature>
<dbReference type="PANTHER" id="PTHR22957">
    <property type="entry name" value="TBC1 DOMAIN FAMILY MEMBER GTPASE-ACTIVATING PROTEIN"/>
    <property type="match status" value="1"/>
</dbReference>
<dbReference type="OrthoDB" id="10264062at2759"/>
<evidence type="ECO:0000256" key="5">
    <source>
        <dbReference type="ARBA" id="ARBA00022990"/>
    </source>
</evidence>
<dbReference type="SUPFAM" id="SSF47923">
    <property type="entry name" value="Ypt/Rab-GAP domain of gyp1p"/>
    <property type="match status" value="2"/>
</dbReference>
<comment type="function">
    <text evidence="6">Acts as a GTPase activating protein for RAB7A. Does not act on RAB4, RAB5 or RAB6.</text>
</comment>
<dbReference type="PANTHER" id="PTHR22957:SF645">
    <property type="entry name" value="LD27216P"/>
    <property type="match status" value="1"/>
</dbReference>
<dbReference type="PROSITE" id="PS50086">
    <property type="entry name" value="TBC_RABGAP"/>
    <property type="match status" value="1"/>
</dbReference>
<dbReference type="GO" id="GO:0005096">
    <property type="term" value="F:GTPase activator activity"/>
    <property type="evidence" value="ECO:0007669"/>
    <property type="project" value="UniProtKB-KW"/>
</dbReference>
<evidence type="ECO:0000256" key="3">
    <source>
        <dbReference type="ARBA" id="ARBA00022490"/>
    </source>
</evidence>
<keyword evidence="4" id="KW-0597">Phosphoprotein</keyword>
<dbReference type="Gene3D" id="1.10.472.80">
    <property type="entry name" value="Ypt/Rab-GAP domain of gyp1p, domain 3"/>
    <property type="match status" value="1"/>
</dbReference>
<dbReference type="EMBL" id="CAIIXF020000011">
    <property type="protein sequence ID" value="CAH1798395.1"/>
    <property type="molecule type" value="Genomic_DNA"/>
</dbReference>
<evidence type="ECO:0000313" key="13">
    <source>
        <dbReference type="Proteomes" id="UP000749559"/>
    </source>
</evidence>
<feature type="region of interest" description="Disordered" evidence="10">
    <location>
        <begin position="640"/>
        <end position="672"/>
    </location>
</feature>
<evidence type="ECO:0000313" key="12">
    <source>
        <dbReference type="EMBL" id="CAH1798395.1"/>
    </source>
</evidence>
<comment type="subcellular location">
    <subcellularLocation>
        <location evidence="1">Cytoplasm</location>
    </subcellularLocation>
</comment>
<evidence type="ECO:0000259" key="11">
    <source>
        <dbReference type="PROSITE" id="PS50086"/>
    </source>
</evidence>
<dbReference type="FunFam" id="1.10.472.80:FF:000005">
    <property type="entry name" value="TBC1 domain family member 15"/>
    <property type="match status" value="1"/>
</dbReference>
<dbReference type="FunFam" id="1.10.8.270:FF:000005">
    <property type="entry name" value="TBC1 domain family member 15"/>
    <property type="match status" value="1"/>
</dbReference>
<accession>A0A8J1TDU5</accession>
<dbReference type="GO" id="GO:0005737">
    <property type="term" value="C:cytoplasm"/>
    <property type="evidence" value="ECO:0007669"/>
    <property type="project" value="UniProtKB-SubCell"/>
</dbReference>
<dbReference type="Gene3D" id="1.10.8.270">
    <property type="entry name" value="putative rabgap domain of human tbc1 domain family member 14 like domains"/>
    <property type="match status" value="1"/>
</dbReference>
<evidence type="ECO:0000256" key="1">
    <source>
        <dbReference type="ARBA" id="ARBA00004496"/>
    </source>
</evidence>
<name>A0A8J1TDU5_OWEFU</name>
<dbReference type="Pfam" id="PF00566">
    <property type="entry name" value="RabGAP-TBC"/>
    <property type="match status" value="1"/>
</dbReference>
<keyword evidence="2" id="KW-0343">GTPase activation</keyword>
<keyword evidence="3" id="KW-0963">Cytoplasm</keyword>
<evidence type="ECO:0000256" key="4">
    <source>
        <dbReference type="ARBA" id="ARBA00022553"/>
    </source>
</evidence>
<proteinExistence type="predicted"/>
<protein>
    <recommendedName>
        <fullName evidence="8">TBC1 domain family member 15</fullName>
    </recommendedName>
    <alternativeName>
        <fullName evidence="9">GTPase-activating protein RAB7</fullName>
    </alternativeName>
</protein>
<keyword evidence="13" id="KW-1185">Reference proteome</keyword>
<evidence type="ECO:0000256" key="10">
    <source>
        <dbReference type="SAM" id="MobiDB-lite"/>
    </source>
</evidence>
<dbReference type="SMART" id="SM00164">
    <property type="entry name" value="TBC"/>
    <property type="match status" value="1"/>
</dbReference>
<comment type="subunit">
    <text evidence="7">Interacts with non-phosphorylated form of RAB8A; phosphorylation of RAB8A at 'Thr-72' disrupts this interaction. Interacts with ARMC12.</text>
</comment>
<feature type="domain" description="Rab-GAP TBC" evidence="11">
    <location>
        <begin position="316"/>
        <end position="526"/>
    </location>
</feature>
<reference evidence="12" key="1">
    <citation type="submission" date="2022-03" db="EMBL/GenBank/DDBJ databases">
        <authorList>
            <person name="Martin C."/>
        </authorList>
    </citation>
    <scope>NUCLEOTIDE SEQUENCE</scope>
</reference>
<keyword evidence="5" id="KW-0007">Acetylation</keyword>
<evidence type="ECO:0000256" key="8">
    <source>
        <dbReference type="ARBA" id="ARBA00067480"/>
    </source>
</evidence>
<evidence type="ECO:0000256" key="6">
    <source>
        <dbReference type="ARBA" id="ARBA00055283"/>
    </source>
</evidence>
<dbReference type="AlphaFoldDB" id="A0A8J1TDU5"/>
<feature type="region of interest" description="Disordered" evidence="10">
    <location>
        <begin position="604"/>
        <end position="627"/>
    </location>
</feature>
<dbReference type="Proteomes" id="UP000749559">
    <property type="component" value="Unassembled WGS sequence"/>
</dbReference>
<dbReference type="Gene3D" id="2.30.29.230">
    <property type="match status" value="1"/>
</dbReference>
<dbReference type="InterPro" id="IPR021935">
    <property type="entry name" value="SGSM1/2_RBD"/>
</dbReference>
<evidence type="ECO:0000256" key="9">
    <source>
        <dbReference type="ARBA" id="ARBA00082539"/>
    </source>
</evidence>